<dbReference type="InterPro" id="IPR003593">
    <property type="entry name" value="AAA+_ATPase"/>
</dbReference>
<accession>A0ABZ2MDP1</accession>
<keyword evidence="1" id="KW-0547">Nucleotide-binding</keyword>
<dbReference type="Proteomes" id="UP001382727">
    <property type="component" value="Chromosome"/>
</dbReference>
<dbReference type="RefSeq" id="WP_338747861.1">
    <property type="nucleotide sequence ID" value="NZ_CP144913.1"/>
</dbReference>
<sequence length="238" mass="25062">MNPSTTPVRSYRNPTTNGARLAAHAVSFAYGGGSARVAHDWSAEFRAGEVSAITGPSGCGKSTRLYLLALMLGLDGGIVELDGHRVDDLPDAERARLRATRFGFVFQDAALDSTRSVMDNVLEAALYRGQDPADLRPRAETLLAQMGVDIPVDRRPGQISGGQAQRIAVCRALVGAPDVVFADEPTGNLDPGSAAAVLGMLREHADSGAAVVIVTHDPDIASWADQHLPLTSHQSLSA</sequence>
<dbReference type="SUPFAM" id="SSF52540">
    <property type="entry name" value="P-loop containing nucleoside triphosphate hydrolases"/>
    <property type="match status" value="1"/>
</dbReference>
<dbReference type="PROSITE" id="PS50893">
    <property type="entry name" value="ABC_TRANSPORTER_2"/>
    <property type="match status" value="1"/>
</dbReference>
<evidence type="ECO:0000256" key="1">
    <source>
        <dbReference type="ARBA" id="ARBA00022741"/>
    </source>
</evidence>
<dbReference type="SMART" id="SM00382">
    <property type="entry name" value="AAA"/>
    <property type="match status" value="1"/>
</dbReference>
<dbReference type="Pfam" id="PF00005">
    <property type="entry name" value="ABC_tran"/>
    <property type="match status" value="1"/>
</dbReference>
<dbReference type="PROSITE" id="PS00211">
    <property type="entry name" value="ABC_TRANSPORTER_1"/>
    <property type="match status" value="1"/>
</dbReference>
<dbReference type="InterPro" id="IPR017871">
    <property type="entry name" value="ABC_transporter-like_CS"/>
</dbReference>
<dbReference type="Gene3D" id="3.40.50.300">
    <property type="entry name" value="P-loop containing nucleotide triphosphate hydrolases"/>
    <property type="match status" value="1"/>
</dbReference>
<feature type="domain" description="ABC transporter" evidence="3">
    <location>
        <begin position="21"/>
        <end position="238"/>
    </location>
</feature>
<gene>
    <name evidence="4" type="ORF">V1351_09205</name>
</gene>
<evidence type="ECO:0000259" key="3">
    <source>
        <dbReference type="PROSITE" id="PS50893"/>
    </source>
</evidence>
<dbReference type="InterPro" id="IPR027417">
    <property type="entry name" value="P-loop_NTPase"/>
</dbReference>
<evidence type="ECO:0000256" key="2">
    <source>
        <dbReference type="ARBA" id="ARBA00022840"/>
    </source>
</evidence>
<dbReference type="PANTHER" id="PTHR24220">
    <property type="entry name" value="IMPORT ATP-BINDING PROTEIN"/>
    <property type="match status" value="1"/>
</dbReference>
<dbReference type="GO" id="GO:0005524">
    <property type="term" value="F:ATP binding"/>
    <property type="evidence" value="ECO:0007669"/>
    <property type="project" value="UniProtKB-KW"/>
</dbReference>
<keyword evidence="2 4" id="KW-0067">ATP-binding</keyword>
<evidence type="ECO:0000313" key="4">
    <source>
        <dbReference type="EMBL" id="WXB75148.1"/>
    </source>
</evidence>
<organism evidence="4 5">
    <name type="scientific">Janibacter alittae</name>
    <dbReference type="NCBI Taxonomy" id="3115209"/>
    <lineage>
        <taxon>Bacteria</taxon>
        <taxon>Bacillati</taxon>
        <taxon>Actinomycetota</taxon>
        <taxon>Actinomycetes</taxon>
        <taxon>Micrococcales</taxon>
        <taxon>Intrasporangiaceae</taxon>
        <taxon>Janibacter</taxon>
    </lineage>
</organism>
<dbReference type="InterPro" id="IPR015854">
    <property type="entry name" value="ABC_transpr_LolD-like"/>
</dbReference>
<dbReference type="InterPro" id="IPR003439">
    <property type="entry name" value="ABC_transporter-like_ATP-bd"/>
</dbReference>
<dbReference type="EMBL" id="CP144913">
    <property type="protein sequence ID" value="WXB75148.1"/>
    <property type="molecule type" value="Genomic_DNA"/>
</dbReference>
<protein>
    <submittedName>
        <fullName evidence="4">ATP-binding cassette domain-containing protein</fullName>
    </submittedName>
</protein>
<keyword evidence="5" id="KW-1185">Reference proteome</keyword>
<name>A0ABZ2MDP1_9MICO</name>
<reference evidence="4 5" key="1">
    <citation type="submission" date="2024-02" db="EMBL/GenBank/DDBJ databases">
        <title>Janibacter sp. nov., isolated from gut of marine sandworm.</title>
        <authorList>
            <person name="Kim B."/>
            <person name="Jun M.O."/>
            <person name="Shin N.-R."/>
        </authorList>
    </citation>
    <scope>NUCLEOTIDE SEQUENCE [LARGE SCALE GENOMIC DNA]</scope>
    <source>
        <strain evidence="4 5">A1S7</strain>
    </source>
</reference>
<evidence type="ECO:0000313" key="5">
    <source>
        <dbReference type="Proteomes" id="UP001382727"/>
    </source>
</evidence>
<proteinExistence type="predicted"/>